<comment type="caution">
    <text evidence="2">The sequence shown here is derived from an EMBL/GenBank/DDBJ whole genome shotgun (WGS) entry which is preliminary data.</text>
</comment>
<dbReference type="AlphaFoldDB" id="A0ABD1TMJ6"/>
<reference evidence="3" key="1">
    <citation type="submission" date="2024-07" db="EMBL/GenBank/DDBJ databases">
        <title>Two chromosome-level genome assemblies of Korean endemic species Abeliophyllum distichum and Forsythia ovata (Oleaceae).</title>
        <authorList>
            <person name="Jang H."/>
        </authorList>
    </citation>
    <scope>NUCLEOTIDE SEQUENCE [LARGE SCALE GENOMIC DNA]</scope>
</reference>
<gene>
    <name evidence="2" type="ORF">Fot_27931</name>
</gene>
<dbReference type="Proteomes" id="UP001604277">
    <property type="component" value="Unassembled WGS sequence"/>
</dbReference>
<dbReference type="EMBL" id="JBFOLJ010000008">
    <property type="protein sequence ID" value="KAL2513960.1"/>
    <property type="molecule type" value="Genomic_DNA"/>
</dbReference>
<proteinExistence type="predicted"/>
<name>A0ABD1TMJ6_9LAMI</name>
<protein>
    <submittedName>
        <fullName evidence="2">Uncharacterized protein</fullName>
    </submittedName>
</protein>
<keyword evidence="3" id="KW-1185">Reference proteome</keyword>
<sequence>MAETRDQMTVSTMEKEKPNSGHRTSAANRRGWKLLKLLRLRLLLQIGVKYEAKSLGNRKNDVGSEKLMSSHLKADVVDHPDISEILRVCVFQRCFGVYTVHD</sequence>
<evidence type="ECO:0000313" key="2">
    <source>
        <dbReference type="EMBL" id="KAL2513960.1"/>
    </source>
</evidence>
<feature type="region of interest" description="Disordered" evidence="1">
    <location>
        <begin position="1"/>
        <end position="26"/>
    </location>
</feature>
<evidence type="ECO:0000256" key="1">
    <source>
        <dbReference type="SAM" id="MobiDB-lite"/>
    </source>
</evidence>
<organism evidence="2 3">
    <name type="scientific">Forsythia ovata</name>
    <dbReference type="NCBI Taxonomy" id="205694"/>
    <lineage>
        <taxon>Eukaryota</taxon>
        <taxon>Viridiplantae</taxon>
        <taxon>Streptophyta</taxon>
        <taxon>Embryophyta</taxon>
        <taxon>Tracheophyta</taxon>
        <taxon>Spermatophyta</taxon>
        <taxon>Magnoliopsida</taxon>
        <taxon>eudicotyledons</taxon>
        <taxon>Gunneridae</taxon>
        <taxon>Pentapetalae</taxon>
        <taxon>asterids</taxon>
        <taxon>lamiids</taxon>
        <taxon>Lamiales</taxon>
        <taxon>Oleaceae</taxon>
        <taxon>Forsythieae</taxon>
        <taxon>Forsythia</taxon>
    </lineage>
</organism>
<accession>A0ABD1TMJ6</accession>
<evidence type="ECO:0000313" key="3">
    <source>
        <dbReference type="Proteomes" id="UP001604277"/>
    </source>
</evidence>